<dbReference type="AlphaFoldDB" id="A0A4R2L8X4"/>
<gene>
    <name evidence="6" type="ORF">EV699_107160</name>
</gene>
<evidence type="ECO:0000256" key="1">
    <source>
        <dbReference type="ARBA" id="ARBA00007867"/>
    </source>
</evidence>
<dbReference type="GO" id="GO:0016740">
    <property type="term" value="F:transferase activity"/>
    <property type="evidence" value="ECO:0007669"/>
    <property type="project" value="UniProtKB-UniRule"/>
</dbReference>
<comment type="caution">
    <text evidence="6">The sequence shown here is derived from an EMBL/GenBank/DDBJ whole genome shotgun (WGS) entry which is preliminary data.</text>
</comment>
<evidence type="ECO:0000256" key="2">
    <source>
        <dbReference type="ARBA" id="ARBA00022679"/>
    </source>
</evidence>
<dbReference type="SUPFAM" id="SSF53335">
    <property type="entry name" value="S-adenosyl-L-methionine-dependent methyltransferases"/>
    <property type="match status" value="1"/>
</dbReference>
<dbReference type="EMBL" id="SLWY01000007">
    <property type="protein sequence ID" value="TCO81766.1"/>
    <property type="molecule type" value="Genomic_DNA"/>
</dbReference>
<dbReference type="CDD" id="cd02440">
    <property type="entry name" value="AdoMet_MTases"/>
    <property type="match status" value="1"/>
</dbReference>
<protein>
    <submittedName>
        <fullName evidence="6">Spermidine synthase</fullName>
    </submittedName>
</protein>
<dbReference type="Proteomes" id="UP000295765">
    <property type="component" value="Unassembled WGS sequence"/>
</dbReference>
<keyword evidence="7" id="KW-1185">Reference proteome</keyword>
<dbReference type="InterPro" id="IPR030374">
    <property type="entry name" value="PABS"/>
</dbReference>
<dbReference type="Pfam" id="PF01564">
    <property type="entry name" value="Spermine_synth"/>
    <property type="match status" value="1"/>
</dbReference>
<evidence type="ECO:0000313" key="6">
    <source>
        <dbReference type="EMBL" id="TCO81766.1"/>
    </source>
</evidence>
<dbReference type="Gene3D" id="3.40.50.150">
    <property type="entry name" value="Vaccinia Virus protein VP39"/>
    <property type="match status" value="1"/>
</dbReference>
<reference evidence="6 7" key="1">
    <citation type="submission" date="2019-03" db="EMBL/GenBank/DDBJ databases">
        <title>Genomic Encyclopedia of Type Strains, Phase IV (KMG-IV): sequencing the most valuable type-strain genomes for metagenomic binning, comparative biology and taxonomic classification.</title>
        <authorList>
            <person name="Goeker M."/>
        </authorList>
    </citation>
    <scope>NUCLEOTIDE SEQUENCE [LARGE SCALE GENOMIC DNA]</scope>
    <source>
        <strain evidence="6 7">DSM 25287</strain>
    </source>
</reference>
<evidence type="ECO:0000256" key="3">
    <source>
        <dbReference type="ARBA" id="ARBA00023115"/>
    </source>
</evidence>
<evidence type="ECO:0000313" key="7">
    <source>
        <dbReference type="Proteomes" id="UP000295765"/>
    </source>
</evidence>
<dbReference type="RefSeq" id="WP_165904071.1">
    <property type="nucleotide sequence ID" value="NZ_SLWY01000007.1"/>
</dbReference>
<dbReference type="InterPro" id="IPR029063">
    <property type="entry name" value="SAM-dependent_MTases_sf"/>
</dbReference>
<organism evidence="6 7">
    <name type="scientific">Plasticicumulans lactativorans</name>
    <dbReference type="NCBI Taxonomy" id="1133106"/>
    <lineage>
        <taxon>Bacteria</taxon>
        <taxon>Pseudomonadati</taxon>
        <taxon>Pseudomonadota</taxon>
        <taxon>Gammaproteobacteria</taxon>
        <taxon>Candidatus Competibacteraceae</taxon>
        <taxon>Plasticicumulans</taxon>
    </lineage>
</organism>
<dbReference type="PANTHER" id="PTHR43317">
    <property type="entry name" value="THERMOSPERMINE SYNTHASE ACAULIS5"/>
    <property type="match status" value="1"/>
</dbReference>
<dbReference type="GO" id="GO:0006596">
    <property type="term" value="P:polyamine biosynthetic process"/>
    <property type="evidence" value="ECO:0007669"/>
    <property type="project" value="UniProtKB-UniRule"/>
</dbReference>
<accession>A0A4R2L8X4</accession>
<name>A0A4R2L8X4_9GAMM</name>
<keyword evidence="3 4" id="KW-0620">Polyamine biosynthesis</keyword>
<feature type="active site" description="Proton acceptor" evidence="4">
    <location>
        <position position="143"/>
    </location>
</feature>
<keyword evidence="2 4" id="KW-0808">Transferase</keyword>
<comment type="similarity">
    <text evidence="1">Belongs to the spermidine/spermine synthase family.</text>
</comment>
<sequence length="258" mass="27716">MTPQFDRFDDILGHAPSETPFVYREDAALSLHFQIGTVQSRMDPAAPDRLVLGYTRTMMGFLLFKPQPARIALIGLGGGSLVKYCHRHLPGAALSVAEISPEVIALRRQFHVPDDDARLRVLCVDGADFVRGAAEAFDVLLVDGFDLAGQPAQLCSQHFYDDCHAALADDGLLVVNLSTGDARHPAYLARIRRSFDGAVLAVAAEDSDNRIVFAGRGRALALSARGLGARLAALAPLHPIGLDRTAAALREAREAGEP</sequence>
<proteinExistence type="inferred from homology"/>
<evidence type="ECO:0000256" key="4">
    <source>
        <dbReference type="PROSITE-ProRule" id="PRU00354"/>
    </source>
</evidence>
<evidence type="ECO:0000259" key="5">
    <source>
        <dbReference type="PROSITE" id="PS51006"/>
    </source>
</evidence>
<dbReference type="PROSITE" id="PS51006">
    <property type="entry name" value="PABS_2"/>
    <property type="match status" value="1"/>
</dbReference>
<feature type="domain" description="PABS" evidence="5">
    <location>
        <begin position="1"/>
        <end position="223"/>
    </location>
</feature>
<dbReference type="PANTHER" id="PTHR43317:SF11">
    <property type="entry name" value="POLYAMINE AMINOPROPYLTRANSFERASE 2"/>
    <property type="match status" value="1"/>
</dbReference>